<dbReference type="InterPro" id="IPR011904">
    <property type="entry name" value="Ac_CoA_lig"/>
</dbReference>
<keyword evidence="6" id="KW-0479">Metal-binding</keyword>
<proteinExistence type="inferred from homology"/>
<dbReference type="Pfam" id="PF00501">
    <property type="entry name" value="AMP-binding"/>
    <property type="match status" value="1"/>
</dbReference>
<feature type="binding site" evidence="6">
    <location>
        <position position="546"/>
    </location>
    <ligand>
        <name>Mg(2+)</name>
        <dbReference type="ChEBI" id="CHEBI:18420"/>
    </ligand>
</feature>
<evidence type="ECO:0000259" key="8">
    <source>
        <dbReference type="Pfam" id="PF13193"/>
    </source>
</evidence>
<dbReference type="GO" id="GO:0003987">
    <property type="term" value="F:acetate-CoA ligase activity"/>
    <property type="evidence" value="ECO:0007669"/>
    <property type="project" value="UniProtKB-EC"/>
</dbReference>
<dbReference type="PANTHER" id="PTHR24095:SF14">
    <property type="entry name" value="ACETYL-COENZYME A SYNTHETASE 1"/>
    <property type="match status" value="1"/>
</dbReference>
<dbReference type="InterPro" id="IPR025110">
    <property type="entry name" value="AMP-bd_C"/>
</dbReference>
<dbReference type="Proteomes" id="UP001344251">
    <property type="component" value="Chromosome"/>
</dbReference>
<evidence type="ECO:0000256" key="6">
    <source>
        <dbReference type="HAMAP-Rule" id="MF_01123"/>
    </source>
</evidence>
<dbReference type="Pfam" id="PF13193">
    <property type="entry name" value="AMP-binding_C"/>
    <property type="match status" value="1"/>
</dbReference>
<feature type="binding site" evidence="6">
    <location>
        <position position="543"/>
    </location>
    <ligand>
        <name>Mg(2+)</name>
        <dbReference type="ChEBI" id="CHEBI:18420"/>
    </ligand>
</feature>
<dbReference type="GeneID" id="97315039"/>
<protein>
    <recommendedName>
        <fullName evidence="6">Acetyl-coenzyme A synthetase</fullName>
        <shortName evidence="6">AcCoA synthetase</shortName>
        <shortName evidence="6">Acs</shortName>
        <ecNumber evidence="6">6.2.1.1</ecNumber>
    </recommendedName>
    <alternativeName>
        <fullName evidence="6">Acetate--CoA ligase</fullName>
    </alternativeName>
    <alternativeName>
        <fullName evidence="6">Acyl-activating enzyme</fullName>
    </alternativeName>
</protein>
<keyword evidence="2 6" id="KW-0436">Ligase</keyword>
<evidence type="ECO:0000259" key="9">
    <source>
        <dbReference type="Pfam" id="PF16177"/>
    </source>
</evidence>
<organism evidence="10 11">
    <name type="scientific">Streptomyces decoyicus</name>
    <dbReference type="NCBI Taxonomy" id="249567"/>
    <lineage>
        <taxon>Bacteria</taxon>
        <taxon>Bacillati</taxon>
        <taxon>Actinomycetota</taxon>
        <taxon>Actinomycetes</taxon>
        <taxon>Kitasatosporales</taxon>
        <taxon>Streptomycetaceae</taxon>
        <taxon>Streptomyces</taxon>
    </lineage>
</organism>
<dbReference type="EC" id="6.2.1.1" evidence="6"/>
<dbReference type="InterPro" id="IPR020845">
    <property type="entry name" value="AMP-binding_CS"/>
</dbReference>
<evidence type="ECO:0000256" key="4">
    <source>
        <dbReference type="ARBA" id="ARBA00022840"/>
    </source>
</evidence>
<dbReference type="EMBL" id="CP109106">
    <property type="protein sequence ID" value="WSB69855.1"/>
    <property type="molecule type" value="Genomic_DNA"/>
</dbReference>
<dbReference type="PROSITE" id="PS00455">
    <property type="entry name" value="AMP_BINDING"/>
    <property type="match status" value="1"/>
</dbReference>
<feature type="domain" description="AMP-dependent synthetase/ligase" evidence="7">
    <location>
        <begin position="91"/>
        <end position="474"/>
    </location>
</feature>
<keyword evidence="4 6" id="KW-0067">ATP-binding</keyword>
<dbReference type="NCBIfam" id="TIGR02188">
    <property type="entry name" value="Ac_CoA_lig_AcsA"/>
    <property type="match status" value="1"/>
</dbReference>
<evidence type="ECO:0000256" key="1">
    <source>
        <dbReference type="ARBA" id="ARBA00006432"/>
    </source>
</evidence>
<feature type="binding site" evidence="6">
    <location>
        <position position="541"/>
    </location>
    <ligand>
        <name>Mg(2+)</name>
        <dbReference type="ChEBI" id="CHEBI:18420"/>
    </ligand>
</feature>
<dbReference type="CDD" id="cd05966">
    <property type="entry name" value="ACS"/>
    <property type="match status" value="1"/>
</dbReference>
<name>A0ABZ1FHH5_9ACTN</name>
<feature type="binding site" evidence="6">
    <location>
        <position position="315"/>
    </location>
    <ligand>
        <name>CoA</name>
        <dbReference type="ChEBI" id="CHEBI:57287"/>
    </ligand>
</feature>
<feature type="binding site" evidence="6">
    <location>
        <position position="519"/>
    </location>
    <ligand>
        <name>ATP</name>
        <dbReference type="ChEBI" id="CHEBI:30616"/>
    </ligand>
</feature>
<dbReference type="SUPFAM" id="SSF56801">
    <property type="entry name" value="Acetyl-CoA synthetase-like"/>
    <property type="match status" value="1"/>
</dbReference>
<dbReference type="InterPro" id="IPR042099">
    <property type="entry name" value="ANL_N_sf"/>
</dbReference>
<dbReference type="Gene3D" id="3.40.50.12780">
    <property type="entry name" value="N-terminal domain of ligase-like"/>
    <property type="match status" value="1"/>
</dbReference>
<dbReference type="RefSeq" id="WP_244419582.1">
    <property type="nucleotide sequence ID" value="NZ_CP108347.1"/>
</dbReference>
<evidence type="ECO:0000313" key="10">
    <source>
        <dbReference type="EMBL" id="WSB69855.1"/>
    </source>
</evidence>
<feature type="binding site" evidence="6">
    <location>
        <begin position="391"/>
        <end position="393"/>
    </location>
    <ligand>
        <name>ATP</name>
        <dbReference type="ChEBI" id="CHEBI:30616"/>
    </ligand>
</feature>
<dbReference type="HAMAP" id="MF_01123">
    <property type="entry name" value="Ac_CoA_synth"/>
    <property type="match status" value="1"/>
</dbReference>
<sequence>MSNESLANLLKEERRFAPPADLAANANVTAAAYEQAAADRLGFWAEQAGRLSWETAPTQTLDWSNAPFAKWFADGKLNVAYNCVDRHVENGLGDRVAIHFEGEPGDTRAITYAELQREVSKAAHALIELGVQTGDRVAIYMPMIPETVIAMLACARLGAPHSVVFGGFSADALATRINDADARVVITADGGYRRGKPSALKPAVDEALTKPGTENVRSVLVVRRTGQEDVAWHEGRDVWWHEIVERQSDQHTPEAFDAEHPLFILYTSGTTGKPKGILHTTGGYLTQVSYTHHAVFDLKPETDVYWCTADVGWVTGHSYITYGPLSNGATEVLYEGTPDTPHQGRWWEIVQKYGVTVLYTAPTAIRACMKWGDDIPAKFDLSSLRILGSVGEPINPEAWMWYRKHIGADATPIVDTWWQTETGAMMLSPLPGVTATKPGSAQLALPGIAATVVDDDAREVPDGAGGYLVLTEPWPSMLRTIWGDDQRYLDTYWSRFEGKYFAGDGAKKDDDGDIWLLGRVDDVMLVSGHNISTTEVESALVSHPKVAEAAVVGATDPQTTQAICAFVILRGGAAEDEGLVEELRAHVAQQLGPIAKPKRILPVAELPKTRSGKIMRRLLRDVAENRDLGDVSTLTDSSVMDLIQTKLPSAASED</sequence>
<feature type="binding site" evidence="6">
    <location>
        <begin position="415"/>
        <end position="420"/>
    </location>
    <ligand>
        <name>ATP</name>
        <dbReference type="ChEBI" id="CHEBI:30616"/>
    </ligand>
</feature>
<comment type="catalytic activity">
    <reaction evidence="6">
        <text>acetate + ATP + CoA = acetyl-CoA + AMP + diphosphate</text>
        <dbReference type="Rhea" id="RHEA:23176"/>
        <dbReference type="ChEBI" id="CHEBI:30089"/>
        <dbReference type="ChEBI" id="CHEBI:30616"/>
        <dbReference type="ChEBI" id="CHEBI:33019"/>
        <dbReference type="ChEBI" id="CHEBI:57287"/>
        <dbReference type="ChEBI" id="CHEBI:57288"/>
        <dbReference type="ChEBI" id="CHEBI:456215"/>
        <dbReference type="EC" id="6.2.1.1"/>
    </reaction>
</comment>
<feature type="domain" description="Acetyl-coenzyme A synthetase N-terminal" evidence="9">
    <location>
        <begin position="31"/>
        <end position="83"/>
    </location>
</feature>
<evidence type="ECO:0000313" key="11">
    <source>
        <dbReference type="Proteomes" id="UP001344251"/>
    </source>
</evidence>
<feature type="binding site" evidence="6">
    <location>
        <position position="527"/>
    </location>
    <ligand>
        <name>CoA</name>
        <dbReference type="ChEBI" id="CHEBI:57287"/>
    </ligand>
</feature>
<comment type="similarity">
    <text evidence="1 6">Belongs to the ATP-dependent AMP-binding enzyme family.</text>
</comment>
<dbReference type="InterPro" id="IPR000873">
    <property type="entry name" value="AMP-dep_synth/lig_dom"/>
</dbReference>
<comment type="cofactor">
    <cofactor evidence="6">
        <name>Mg(2+)</name>
        <dbReference type="ChEBI" id="CHEBI:18420"/>
    </cofactor>
</comment>
<keyword evidence="5 6" id="KW-0007">Acetylation</keyword>
<evidence type="ECO:0000256" key="3">
    <source>
        <dbReference type="ARBA" id="ARBA00022741"/>
    </source>
</evidence>
<comment type="caution">
    <text evidence="6">Lacks conserved residue(s) required for the propagation of feature annotation.</text>
</comment>
<dbReference type="NCBIfam" id="NF001208">
    <property type="entry name" value="PRK00174.1"/>
    <property type="match status" value="1"/>
</dbReference>
<feature type="modified residue" description="N6-acetyllysine" evidence="6">
    <location>
        <position position="613"/>
    </location>
</feature>
<dbReference type="Gene3D" id="3.30.300.30">
    <property type="match status" value="1"/>
</dbReference>
<evidence type="ECO:0000256" key="5">
    <source>
        <dbReference type="ARBA" id="ARBA00022990"/>
    </source>
</evidence>
<comment type="PTM">
    <text evidence="6">Acetylated. Deacetylation by the SIR2-homolog deacetylase activates the enzyme.</text>
</comment>
<dbReference type="InterPro" id="IPR032387">
    <property type="entry name" value="ACAS_N"/>
</dbReference>
<comment type="function">
    <text evidence="6">Catalyzes the conversion of acetate into acetyl-CoA (AcCoA), an essential intermediate at the junction of anabolic and catabolic pathways. AcsA undergoes a two-step reaction. In the first half reaction, AcsA combines acetate with ATP to form acetyl-adenylate (AcAMP) intermediate. In the second half reaction, it can then transfer the acetyl group from AcAMP to the sulfhydryl group of CoA, forming the product AcCoA.</text>
</comment>
<dbReference type="InterPro" id="IPR045851">
    <property type="entry name" value="AMP-bd_C_sf"/>
</dbReference>
<evidence type="ECO:0000256" key="2">
    <source>
        <dbReference type="ARBA" id="ARBA00022598"/>
    </source>
</evidence>
<dbReference type="Pfam" id="PF16177">
    <property type="entry name" value="ACAS_N"/>
    <property type="match status" value="1"/>
</dbReference>
<reference evidence="10 11" key="1">
    <citation type="submission" date="2022-10" db="EMBL/GenBank/DDBJ databases">
        <title>The complete genomes of actinobacterial strains from the NBC collection.</title>
        <authorList>
            <person name="Joergensen T.S."/>
            <person name="Alvarez Arevalo M."/>
            <person name="Sterndorff E.B."/>
            <person name="Faurdal D."/>
            <person name="Vuksanovic O."/>
            <person name="Mourched A.-S."/>
            <person name="Charusanti P."/>
            <person name="Shaw S."/>
            <person name="Blin K."/>
            <person name="Weber T."/>
        </authorList>
    </citation>
    <scope>NUCLEOTIDE SEQUENCE [LARGE SCALE GENOMIC DNA]</scope>
    <source>
        <strain evidence="10 11">NBC 01774</strain>
    </source>
</reference>
<dbReference type="PANTHER" id="PTHR24095">
    <property type="entry name" value="ACETYL-COENZYME A SYNTHETASE"/>
    <property type="match status" value="1"/>
</dbReference>
<keyword evidence="3 6" id="KW-0547">Nucleotide-binding</keyword>
<feature type="domain" description="AMP-binding enzyme C-terminal" evidence="8">
    <location>
        <begin position="535"/>
        <end position="613"/>
    </location>
</feature>
<evidence type="ECO:0000259" key="7">
    <source>
        <dbReference type="Pfam" id="PF00501"/>
    </source>
</evidence>
<gene>
    <name evidence="10" type="primary">acs</name>
    <name evidence="6" type="synonym">acsA</name>
    <name evidence="10" type="ORF">OG863_18920</name>
</gene>
<keyword evidence="6" id="KW-0460">Magnesium</keyword>
<accession>A0ABZ1FHH5</accession>
<keyword evidence="11" id="KW-1185">Reference proteome</keyword>
<feature type="binding site" evidence="6">
    <location>
        <begin position="193"/>
        <end position="196"/>
    </location>
    <ligand>
        <name>CoA</name>
        <dbReference type="ChEBI" id="CHEBI:57287"/>
    </ligand>
</feature>
<feature type="binding site" evidence="6">
    <location>
        <position position="504"/>
    </location>
    <ligand>
        <name>ATP</name>
        <dbReference type="ChEBI" id="CHEBI:30616"/>
    </ligand>
</feature>